<dbReference type="PANTHER" id="PTHR24256">
    <property type="entry name" value="TRYPTASE-RELATED"/>
    <property type="match status" value="1"/>
</dbReference>
<organism evidence="5 6">
    <name type="scientific">Taenia crassiceps</name>
    <dbReference type="NCBI Taxonomy" id="6207"/>
    <lineage>
        <taxon>Eukaryota</taxon>
        <taxon>Metazoa</taxon>
        <taxon>Spiralia</taxon>
        <taxon>Lophotrochozoa</taxon>
        <taxon>Platyhelminthes</taxon>
        <taxon>Cestoda</taxon>
        <taxon>Eucestoda</taxon>
        <taxon>Cyclophyllidea</taxon>
        <taxon>Taeniidae</taxon>
        <taxon>Taenia</taxon>
    </lineage>
</organism>
<dbReference type="InterPro" id="IPR043504">
    <property type="entry name" value="Peptidase_S1_PA_chymotrypsin"/>
</dbReference>
<evidence type="ECO:0000256" key="1">
    <source>
        <dbReference type="ARBA" id="ARBA00023157"/>
    </source>
</evidence>
<gene>
    <name evidence="5" type="ORF">TcWFU_005465</name>
</gene>
<dbReference type="InterPro" id="IPR001254">
    <property type="entry name" value="Trypsin_dom"/>
</dbReference>
<keyword evidence="1" id="KW-1015">Disulfide bond</keyword>
<evidence type="ECO:0000256" key="3">
    <source>
        <dbReference type="SAM" id="SignalP"/>
    </source>
</evidence>
<dbReference type="Pfam" id="PF00089">
    <property type="entry name" value="Trypsin"/>
    <property type="match status" value="1"/>
</dbReference>
<dbReference type="Gene3D" id="2.40.10.10">
    <property type="entry name" value="Trypsin-like serine proteases"/>
    <property type="match status" value="1"/>
</dbReference>
<dbReference type="PRINTS" id="PR00722">
    <property type="entry name" value="CHYMOTRYPSIN"/>
</dbReference>
<comment type="similarity">
    <text evidence="2">Belongs to the peptidase S1 family. CLIP subfamily.</text>
</comment>
<proteinExistence type="inferred from homology"/>
<name>A0ABR4QB97_9CEST</name>
<evidence type="ECO:0000259" key="4">
    <source>
        <dbReference type="PROSITE" id="PS50240"/>
    </source>
</evidence>
<comment type="caution">
    <text evidence="5">The sequence shown here is derived from an EMBL/GenBank/DDBJ whole genome shotgun (WGS) entry which is preliminary data.</text>
</comment>
<sequence length="353" mass="39705">MELHELQLGLSLISLVFPFVSRCEELARVSECHCNGTNYCLMGDLSNPNKSRLFCYYSPYPASKNAADHVLYPSQVLHAQRLACGIPPLKRRRVMPKIIGGQRALLYSWPWMAGLYLQPRGYNGKGNIPLCGASLISPRHLITAAHCVLLYNSTTILSTPNNYWFSPLSFLKAEYFVRLGNHYLEKDKTGFQKDMLVDRILIYGSGWNILVHDIAILKLKEPVMFWPNIQPICIPPPNIELAAGTSCIAVGWGRTEMLVNPVTLMEAKIPLVSTSECRIHSKLVKEGYHVCAGEADKKVWTGDSGGGLYCKLRQDDKQWYLYGVTSFGIPLGGPGVFSYVPRYTEWIHRHVLD</sequence>
<dbReference type="SUPFAM" id="SSF50494">
    <property type="entry name" value="Trypsin-like serine proteases"/>
    <property type="match status" value="1"/>
</dbReference>
<dbReference type="InterPro" id="IPR018114">
    <property type="entry name" value="TRYPSIN_HIS"/>
</dbReference>
<dbReference type="Proteomes" id="UP001651158">
    <property type="component" value="Unassembled WGS sequence"/>
</dbReference>
<dbReference type="InterPro" id="IPR051487">
    <property type="entry name" value="Ser/Thr_Proteases_Immune/Dev"/>
</dbReference>
<feature type="signal peptide" evidence="3">
    <location>
        <begin position="1"/>
        <end position="23"/>
    </location>
</feature>
<dbReference type="InterPro" id="IPR009003">
    <property type="entry name" value="Peptidase_S1_PA"/>
</dbReference>
<accession>A0ABR4QB97</accession>
<dbReference type="PROSITE" id="PS00134">
    <property type="entry name" value="TRYPSIN_HIS"/>
    <property type="match status" value="1"/>
</dbReference>
<dbReference type="SMART" id="SM00020">
    <property type="entry name" value="Tryp_SPc"/>
    <property type="match status" value="1"/>
</dbReference>
<feature type="domain" description="Peptidase S1" evidence="4">
    <location>
        <begin position="98"/>
        <end position="352"/>
    </location>
</feature>
<dbReference type="CDD" id="cd00190">
    <property type="entry name" value="Tryp_SPc"/>
    <property type="match status" value="1"/>
</dbReference>
<protein>
    <submittedName>
        <fullName evidence="5">Chymotrypsin-like protease CTRL-1</fullName>
    </submittedName>
</protein>
<evidence type="ECO:0000313" key="5">
    <source>
        <dbReference type="EMBL" id="KAL5106858.1"/>
    </source>
</evidence>
<keyword evidence="6" id="KW-1185">Reference proteome</keyword>
<evidence type="ECO:0000256" key="2">
    <source>
        <dbReference type="ARBA" id="ARBA00024195"/>
    </source>
</evidence>
<dbReference type="PROSITE" id="PS50240">
    <property type="entry name" value="TRYPSIN_DOM"/>
    <property type="match status" value="1"/>
</dbReference>
<dbReference type="InterPro" id="IPR001314">
    <property type="entry name" value="Peptidase_S1A"/>
</dbReference>
<reference evidence="5 6" key="1">
    <citation type="journal article" date="2022" name="Front. Cell. Infect. Microbiol.">
        <title>The Genomes of Two Strains of Taenia crassiceps the Animal Model for the Study of Human Cysticercosis.</title>
        <authorList>
            <person name="Bobes R.J."/>
            <person name="Estrada K."/>
            <person name="Rios-Valencia D.G."/>
            <person name="Calderon-Gallegos A."/>
            <person name="de la Torre P."/>
            <person name="Carrero J.C."/>
            <person name="Sanchez-Flores A."/>
            <person name="Laclette J.P."/>
        </authorList>
    </citation>
    <scope>NUCLEOTIDE SEQUENCE [LARGE SCALE GENOMIC DNA]</scope>
    <source>
        <strain evidence="5">WFUcys</strain>
    </source>
</reference>
<keyword evidence="3" id="KW-0732">Signal</keyword>
<dbReference type="EMBL" id="JAKROA010000005">
    <property type="protein sequence ID" value="KAL5106858.1"/>
    <property type="molecule type" value="Genomic_DNA"/>
</dbReference>
<feature type="chain" id="PRO_5045557906" evidence="3">
    <location>
        <begin position="24"/>
        <end position="353"/>
    </location>
</feature>
<evidence type="ECO:0000313" key="6">
    <source>
        <dbReference type="Proteomes" id="UP001651158"/>
    </source>
</evidence>